<keyword evidence="4" id="KW-1185">Reference proteome</keyword>
<organism evidence="3 4">
    <name type="scientific">Daphnia galeata</name>
    <dbReference type="NCBI Taxonomy" id="27404"/>
    <lineage>
        <taxon>Eukaryota</taxon>
        <taxon>Metazoa</taxon>
        <taxon>Ecdysozoa</taxon>
        <taxon>Arthropoda</taxon>
        <taxon>Crustacea</taxon>
        <taxon>Branchiopoda</taxon>
        <taxon>Diplostraca</taxon>
        <taxon>Cladocera</taxon>
        <taxon>Anomopoda</taxon>
        <taxon>Daphniidae</taxon>
        <taxon>Daphnia</taxon>
    </lineage>
</organism>
<dbReference type="FunFam" id="2.30.180.10:FF:000049">
    <property type="entry name" value="Uncharacterized protein"/>
    <property type="match status" value="1"/>
</dbReference>
<dbReference type="GO" id="GO:0030198">
    <property type="term" value="P:extracellular matrix organization"/>
    <property type="evidence" value="ECO:0007669"/>
    <property type="project" value="TreeGrafter"/>
</dbReference>
<comment type="caution">
    <text evidence="3">The sequence shown here is derived from an EMBL/GenBank/DDBJ whole genome shotgun (WGS) entry which is preliminary data.</text>
</comment>
<dbReference type="GO" id="GO:0031012">
    <property type="term" value="C:extracellular matrix"/>
    <property type="evidence" value="ECO:0007669"/>
    <property type="project" value="TreeGrafter"/>
</dbReference>
<sequence length="346" mass="37782">MNLVTVIVSALLLMASTFAYSPTNKYTEFIKSNSKYPQSAYNPTPPSGNILAALKENGLTTFVDLIIKAGLEETFTQPRPFIVWAPTNEAFTAIGPETLNFILSDASLLKDILTYHLGLFLQPYTLVPAIKDELTLPTVQGEVTRINVYRKKGSSFVSERTVTVNGALVVNALPAGDSIIYVIDRVLNPQDVNPLNTKTNYLRKHPEFSIFLSTYEILGLAENSFKNPRKTVFVPTNAAFQALPVDEFNALFADEQALAVLINTHTASGTFYSRGLVSGPLPVLSGVNIEIDVSHGGITVENANVIKADITTFDGVLHVIDAVISSGTGNSTITSEFDYNYFIKKY</sequence>
<dbReference type="Pfam" id="PF02469">
    <property type="entry name" value="Fasciclin"/>
    <property type="match status" value="2"/>
</dbReference>
<feature type="domain" description="FAS1" evidence="2">
    <location>
        <begin position="195"/>
        <end position="324"/>
    </location>
</feature>
<protein>
    <recommendedName>
        <fullName evidence="2">FAS1 domain-containing protein</fullName>
    </recommendedName>
</protein>
<dbReference type="PROSITE" id="PS50213">
    <property type="entry name" value="FAS1"/>
    <property type="match status" value="2"/>
</dbReference>
<accession>A0A8J2RLY4</accession>
<evidence type="ECO:0000313" key="3">
    <source>
        <dbReference type="EMBL" id="CAH0105020.1"/>
    </source>
</evidence>
<dbReference type="AlphaFoldDB" id="A0A8J2RLY4"/>
<dbReference type="EMBL" id="CAKKLH010000168">
    <property type="protein sequence ID" value="CAH0105020.1"/>
    <property type="molecule type" value="Genomic_DNA"/>
</dbReference>
<evidence type="ECO:0000313" key="4">
    <source>
        <dbReference type="Proteomes" id="UP000789390"/>
    </source>
</evidence>
<dbReference type="InterPro" id="IPR036378">
    <property type="entry name" value="FAS1_dom_sf"/>
</dbReference>
<feature type="domain" description="FAS1" evidence="2">
    <location>
        <begin position="46"/>
        <end position="187"/>
    </location>
</feature>
<proteinExistence type="predicted"/>
<evidence type="ECO:0000259" key="2">
    <source>
        <dbReference type="PROSITE" id="PS50213"/>
    </source>
</evidence>
<evidence type="ECO:0000256" key="1">
    <source>
        <dbReference type="SAM" id="SignalP"/>
    </source>
</evidence>
<dbReference type="PANTHER" id="PTHR10900:SF120">
    <property type="entry name" value="MUCIN-5AC-RELATED"/>
    <property type="match status" value="1"/>
</dbReference>
<dbReference type="GO" id="GO:0005615">
    <property type="term" value="C:extracellular space"/>
    <property type="evidence" value="ECO:0007669"/>
    <property type="project" value="TreeGrafter"/>
</dbReference>
<dbReference type="InterPro" id="IPR000782">
    <property type="entry name" value="FAS1_domain"/>
</dbReference>
<dbReference type="FunFam" id="2.30.180.10:FF:000032">
    <property type="entry name" value="Fasciclin domain-containing protein, putative"/>
    <property type="match status" value="1"/>
</dbReference>
<dbReference type="GO" id="GO:0050839">
    <property type="term" value="F:cell adhesion molecule binding"/>
    <property type="evidence" value="ECO:0007669"/>
    <property type="project" value="TreeGrafter"/>
</dbReference>
<feature type="chain" id="PRO_5035260648" description="FAS1 domain-containing protein" evidence="1">
    <location>
        <begin position="20"/>
        <end position="346"/>
    </location>
</feature>
<name>A0A8J2RLY4_9CRUS</name>
<dbReference type="InterPro" id="IPR050904">
    <property type="entry name" value="Adhesion/Biosynth-related"/>
</dbReference>
<dbReference type="PANTHER" id="PTHR10900">
    <property type="entry name" value="PERIOSTIN-RELATED"/>
    <property type="match status" value="1"/>
</dbReference>
<gene>
    <name evidence="3" type="ORF">DGAL_LOCUS7975</name>
</gene>
<dbReference type="Proteomes" id="UP000789390">
    <property type="component" value="Unassembled WGS sequence"/>
</dbReference>
<reference evidence="3" key="1">
    <citation type="submission" date="2021-11" db="EMBL/GenBank/DDBJ databases">
        <authorList>
            <person name="Schell T."/>
        </authorList>
    </citation>
    <scope>NUCLEOTIDE SEQUENCE</scope>
    <source>
        <strain evidence="3">M5</strain>
    </source>
</reference>
<dbReference type="SUPFAM" id="SSF82153">
    <property type="entry name" value="FAS1 domain"/>
    <property type="match status" value="2"/>
</dbReference>
<dbReference type="OrthoDB" id="286301at2759"/>
<feature type="signal peptide" evidence="1">
    <location>
        <begin position="1"/>
        <end position="19"/>
    </location>
</feature>
<dbReference type="Gene3D" id="2.30.180.10">
    <property type="entry name" value="FAS1 domain"/>
    <property type="match status" value="2"/>
</dbReference>
<dbReference type="GO" id="GO:0007155">
    <property type="term" value="P:cell adhesion"/>
    <property type="evidence" value="ECO:0007669"/>
    <property type="project" value="TreeGrafter"/>
</dbReference>
<dbReference type="SMART" id="SM00554">
    <property type="entry name" value="FAS1"/>
    <property type="match status" value="2"/>
</dbReference>
<keyword evidence="1" id="KW-0732">Signal</keyword>